<evidence type="ECO:0000259" key="5">
    <source>
        <dbReference type="Pfam" id="PF02570"/>
    </source>
</evidence>
<comment type="caution">
    <text evidence="6">The sequence shown here is derived from an EMBL/GenBank/DDBJ whole genome shotgun (WGS) entry which is preliminary data.</text>
</comment>
<name>A0A134CFG4_9FIRM</name>
<evidence type="ECO:0000313" key="6">
    <source>
        <dbReference type="EMBL" id="KXB90854.1"/>
    </source>
</evidence>
<evidence type="ECO:0000256" key="4">
    <source>
        <dbReference type="ARBA" id="ARBA00023235"/>
    </source>
</evidence>
<comment type="pathway">
    <text evidence="1">Cofactor biosynthesis; adenosylcobalamin biosynthesis.</text>
</comment>
<dbReference type="EMBL" id="LSDT01000043">
    <property type="protein sequence ID" value="KXB90854.1"/>
    <property type="molecule type" value="Genomic_DNA"/>
</dbReference>
<dbReference type="STRING" id="1588748.HMPREF3182_00935"/>
<keyword evidence="7" id="KW-1185">Reference proteome</keyword>
<proteinExistence type="inferred from homology"/>
<dbReference type="PATRIC" id="fig|1588748.3.peg.899"/>
<dbReference type="Gene3D" id="3.40.50.10230">
    <property type="entry name" value="Cobalamin biosynthesis CobH/CbiC, precorrin-8X methylmutase"/>
    <property type="match status" value="1"/>
</dbReference>
<evidence type="ECO:0000313" key="7">
    <source>
        <dbReference type="Proteomes" id="UP000070160"/>
    </source>
</evidence>
<dbReference type="UniPathway" id="UPA00148"/>
<protein>
    <submittedName>
        <fullName evidence="6">Putative precorrin-8X methylmutase</fullName>
    </submittedName>
</protein>
<sequence>MDIEYVLPQDIEARSMEIIEAELGEIILPEKVAPIVKRVIHTSADFEYARTLCFSEDAVSSALQALQQGATIVTDTNMGLMGINSAGVQQLGCQKYCFMADAEVAKKAKEKGTTRAMAAIDKACHITTPLIFAIGNAPTALLRLEEHIKCGRIKPALIIGVPVGFVNVVAAKERIMQCGVPFIVARGRKGGSPIAAAICNALIYMLTRKTK</sequence>
<evidence type="ECO:0000256" key="3">
    <source>
        <dbReference type="ARBA" id="ARBA00022573"/>
    </source>
</evidence>
<dbReference type="GO" id="GO:0009236">
    <property type="term" value="P:cobalamin biosynthetic process"/>
    <property type="evidence" value="ECO:0007669"/>
    <property type="project" value="UniProtKB-UniPathway"/>
</dbReference>
<dbReference type="Proteomes" id="UP000070160">
    <property type="component" value="Unassembled WGS sequence"/>
</dbReference>
<dbReference type="InterPro" id="IPR036588">
    <property type="entry name" value="CobH/CbiC_sf"/>
</dbReference>
<dbReference type="SUPFAM" id="SSF63965">
    <property type="entry name" value="Precorrin-8X methylmutase CbiC/CobH"/>
    <property type="match status" value="1"/>
</dbReference>
<evidence type="ECO:0000256" key="1">
    <source>
        <dbReference type="ARBA" id="ARBA00004953"/>
    </source>
</evidence>
<feature type="domain" description="Cobalamin biosynthesis precorrin-8X methylmutase CobH/CbiC" evidence="5">
    <location>
        <begin position="10"/>
        <end position="205"/>
    </location>
</feature>
<dbReference type="PANTHER" id="PTHR43588:SF1">
    <property type="entry name" value="COBALT-PRECORRIN-8 METHYLMUTASE"/>
    <property type="match status" value="1"/>
</dbReference>
<dbReference type="AlphaFoldDB" id="A0A134CFG4"/>
<organism evidence="6 7">
    <name type="scientific">Megasphaera hutchinsoni</name>
    <dbReference type="NCBI Taxonomy" id="1588748"/>
    <lineage>
        <taxon>Bacteria</taxon>
        <taxon>Bacillati</taxon>
        <taxon>Bacillota</taxon>
        <taxon>Negativicutes</taxon>
        <taxon>Veillonellales</taxon>
        <taxon>Veillonellaceae</taxon>
        <taxon>Megasphaera</taxon>
    </lineage>
</organism>
<keyword evidence="4" id="KW-0413">Isomerase</keyword>
<accession>A0A134CFG4</accession>
<dbReference type="RefSeq" id="WP_007391891.1">
    <property type="nucleotide sequence ID" value="NZ_KQ960952.1"/>
</dbReference>
<dbReference type="InterPro" id="IPR003722">
    <property type="entry name" value="Cbl_synth_CobH/CbiC"/>
</dbReference>
<comment type="similarity">
    <text evidence="2">Belongs to the CobH/CbiC family.</text>
</comment>
<dbReference type="GO" id="GO:0016993">
    <property type="term" value="F:precorrin-8X methylmutase activity"/>
    <property type="evidence" value="ECO:0007669"/>
    <property type="project" value="InterPro"/>
</dbReference>
<evidence type="ECO:0000256" key="2">
    <source>
        <dbReference type="ARBA" id="ARBA00009774"/>
    </source>
</evidence>
<keyword evidence="3" id="KW-0169">Cobalamin biosynthesis</keyword>
<dbReference type="Pfam" id="PF02570">
    <property type="entry name" value="CbiC"/>
    <property type="match status" value="1"/>
</dbReference>
<dbReference type="PANTHER" id="PTHR43588">
    <property type="entry name" value="COBALT-PRECORRIN-8 METHYLMUTASE"/>
    <property type="match status" value="1"/>
</dbReference>
<reference evidence="7" key="1">
    <citation type="submission" date="2016-01" db="EMBL/GenBank/DDBJ databases">
        <authorList>
            <person name="Mitreva M."/>
            <person name="Pepin K.H."/>
            <person name="Mihindukulasuriya K.A."/>
            <person name="Fulton R."/>
            <person name="Fronick C."/>
            <person name="O'Laughlin M."/>
            <person name="Miner T."/>
            <person name="Herter B."/>
            <person name="Rosa B.A."/>
            <person name="Cordes M."/>
            <person name="Tomlinson C."/>
            <person name="Wollam A."/>
            <person name="Palsikar V.B."/>
            <person name="Mardis E.R."/>
            <person name="Wilson R.K."/>
        </authorList>
    </citation>
    <scope>NUCLEOTIDE SEQUENCE [LARGE SCALE GENOMIC DNA]</scope>
    <source>
        <strain evidence="7">KA00182</strain>
    </source>
</reference>
<gene>
    <name evidence="6" type="ORF">HMPREF3182_00935</name>
</gene>